<dbReference type="InterPro" id="IPR050108">
    <property type="entry name" value="CDK"/>
</dbReference>
<comment type="catalytic activity">
    <reaction evidence="8">
        <text>L-threonyl-[protein] + ATP = O-phospho-L-threonyl-[protein] + ADP + H(+)</text>
        <dbReference type="Rhea" id="RHEA:46608"/>
        <dbReference type="Rhea" id="RHEA-COMP:11060"/>
        <dbReference type="Rhea" id="RHEA-COMP:11605"/>
        <dbReference type="ChEBI" id="CHEBI:15378"/>
        <dbReference type="ChEBI" id="CHEBI:30013"/>
        <dbReference type="ChEBI" id="CHEBI:30616"/>
        <dbReference type="ChEBI" id="CHEBI:61977"/>
        <dbReference type="ChEBI" id="CHEBI:456216"/>
        <dbReference type="EC" id="2.7.11.22"/>
    </reaction>
</comment>
<evidence type="ECO:0000256" key="7">
    <source>
        <dbReference type="ARBA" id="ARBA00022840"/>
    </source>
</evidence>
<dbReference type="PROSITE" id="PS50011">
    <property type="entry name" value="PROTEIN_KINASE_DOM"/>
    <property type="match status" value="1"/>
</dbReference>
<comment type="catalytic activity">
    <reaction evidence="9">
        <text>L-seryl-[protein] + ATP = O-phospho-L-seryl-[protein] + ADP + H(+)</text>
        <dbReference type="Rhea" id="RHEA:17989"/>
        <dbReference type="Rhea" id="RHEA-COMP:9863"/>
        <dbReference type="Rhea" id="RHEA-COMP:11604"/>
        <dbReference type="ChEBI" id="CHEBI:15378"/>
        <dbReference type="ChEBI" id="CHEBI:29999"/>
        <dbReference type="ChEBI" id="CHEBI:30616"/>
        <dbReference type="ChEBI" id="CHEBI:83421"/>
        <dbReference type="ChEBI" id="CHEBI:456216"/>
        <dbReference type="EC" id="2.7.11.22"/>
    </reaction>
</comment>
<dbReference type="FunFam" id="3.30.200.20:FF:000124">
    <property type="entry name" value="Cyclin-dependent kinase 4"/>
    <property type="match status" value="1"/>
</dbReference>
<dbReference type="GO" id="GO:0010389">
    <property type="term" value="P:regulation of G2/M transition of mitotic cell cycle"/>
    <property type="evidence" value="ECO:0007669"/>
    <property type="project" value="TreeGrafter"/>
</dbReference>
<dbReference type="InterPro" id="IPR011009">
    <property type="entry name" value="Kinase-like_dom_sf"/>
</dbReference>
<keyword evidence="7" id="KW-0067">ATP-binding</keyword>
<dbReference type="Pfam" id="PF00069">
    <property type="entry name" value="Pkinase"/>
    <property type="match status" value="1"/>
</dbReference>
<dbReference type="GO" id="GO:0000082">
    <property type="term" value="P:G1/S transition of mitotic cell cycle"/>
    <property type="evidence" value="ECO:0007669"/>
    <property type="project" value="TreeGrafter"/>
</dbReference>
<proteinExistence type="inferred from homology"/>
<dbReference type="EC" id="2.7.11.22" evidence="2"/>
<dbReference type="InterPro" id="IPR017441">
    <property type="entry name" value="Protein_kinase_ATP_BS"/>
</dbReference>
<keyword evidence="5" id="KW-0547">Nucleotide-binding</keyword>
<dbReference type="GO" id="GO:0007165">
    <property type="term" value="P:signal transduction"/>
    <property type="evidence" value="ECO:0007669"/>
    <property type="project" value="TreeGrafter"/>
</dbReference>
<keyword evidence="4" id="KW-0808">Transferase</keyword>
<sequence>MTGGERAGDGGGEAFPTPASENRIKELFTDPSCYEELDVIGNGAYGTVYKARDLIHPGQYVALKKVRVPLTEEGVPVSTLREISMLRRLEKFDHPNIVR</sequence>
<keyword evidence="3" id="KW-0723">Serine/threonine-protein kinase</keyword>
<evidence type="ECO:0000256" key="4">
    <source>
        <dbReference type="ARBA" id="ARBA00022679"/>
    </source>
</evidence>
<evidence type="ECO:0000256" key="8">
    <source>
        <dbReference type="ARBA" id="ARBA00047811"/>
    </source>
</evidence>
<evidence type="ECO:0000256" key="10">
    <source>
        <dbReference type="SAM" id="MobiDB-lite"/>
    </source>
</evidence>
<evidence type="ECO:0000256" key="5">
    <source>
        <dbReference type="ARBA" id="ARBA00022741"/>
    </source>
</evidence>
<gene>
    <name evidence="12" type="ORF">CTOB1V02_LOCUS6310</name>
</gene>
<reference evidence="12" key="1">
    <citation type="submission" date="2020-11" db="EMBL/GenBank/DDBJ databases">
        <authorList>
            <person name="Tran Van P."/>
        </authorList>
    </citation>
    <scope>NUCLEOTIDE SEQUENCE</scope>
</reference>
<protein>
    <recommendedName>
        <fullName evidence="2">cyclin-dependent kinase</fullName>
        <ecNumber evidence="2">2.7.11.22</ecNumber>
    </recommendedName>
</protein>
<evidence type="ECO:0000256" key="9">
    <source>
        <dbReference type="ARBA" id="ARBA00048367"/>
    </source>
</evidence>
<feature type="domain" description="Protein kinase" evidence="11">
    <location>
        <begin position="34"/>
        <end position="99"/>
    </location>
</feature>
<evidence type="ECO:0000259" key="11">
    <source>
        <dbReference type="PROSITE" id="PS50011"/>
    </source>
</evidence>
<dbReference type="GO" id="GO:0005524">
    <property type="term" value="F:ATP binding"/>
    <property type="evidence" value="ECO:0007669"/>
    <property type="project" value="UniProtKB-UniRule"/>
</dbReference>
<name>A0A7R8WGD4_9CRUS</name>
<dbReference type="EMBL" id="OB661533">
    <property type="protein sequence ID" value="CAD7228427.1"/>
    <property type="molecule type" value="Genomic_DNA"/>
</dbReference>
<dbReference type="GO" id="GO:0005634">
    <property type="term" value="C:nucleus"/>
    <property type="evidence" value="ECO:0007669"/>
    <property type="project" value="TreeGrafter"/>
</dbReference>
<organism evidence="12">
    <name type="scientific">Cyprideis torosa</name>
    <dbReference type="NCBI Taxonomy" id="163714"/>
    <lineage>
        <taxon>Eukaryota</taxon>
        <taxon>Metazoa</taxon>
        <taxon>Ecdysozoa</taxon>
        <taxon>Arthropoda</taxon>
        <taxon>Crustacea</taxon>
        <taxon>Oligostraca</taxon>
        <taxon>Ostracoda</taxon>
        <taxon>Podocopa</taxon>
        <taxon>Podocopida</taxon>
        <taxon>Cytherocopina</taxon>
        <taxon>Cytheroidea</taxon>
        <taxon>Cytherideidae</taxon>
        <taxon>Cyprideis</taxon>
    </lineage>
</organism>
<dbReference type="GO" id="GO:0010468">
    <property type="term" value="P:regulation of gene expression"/>
    <property type="evidence" value="ECO:0007669"/>
    <property type="project" value="TreeGrafter"/>
</dbReference>
<dbReference type="PANTHER" id="PTHR24056">
    <property type="entry name" value="CELL DIVISION PROTEIN KINASE"/>
    <property type="match status" value="1"/>
</dbReference>
<dbReference type="OrthoDB" id="1732493at2759"/>
<dbReference type="GO" id="GO:0005737">
    <property type="term" value="C:cytoplasm"/>
    <property type="evidence" value="ECO:0007669"/>
    <property type="project" value="TreeGrafter"/>
</dbReference>
<dbReference type="GO" id="GO:0000307">
    <property type="term" value="C:cyclin-dependent protein kinase holoenzyme complex"/>
    <property type="evidence" value="ECO:0007669"/>
    <property type="project" value="TreeGrafter"/>
</dbReference>
<evidence type="ECO:0000256" key="2">
    <source>
        <dbReference type="ARBA" id="ARBA00012425"/>
    </source>
</evidence>
<dbReference type="SUPFAM" id="SSF56112">
    <property type="entry name" value="Protein kinase-like (PK-like)"/>
    <property type="match status" value="1"/>
</dbReference>
<dbReference type="Gene3D" id="3.30.200.20">
    <property type="entry name" value="Phosphorylase Kinase, domain 1"/>
    <property type="match status" value="1"/>
</dbReference>
<feature type="compositionally biased region" description="Gly residues" evidence="10">
    <location>
        <begin position="1"/>
        <end position="13"/>
    </location>
</feature>
<dbReference type="PANTHER" id="PTHR24056:SF472">
    <property type="entry name" value="CYCLIN-DEPENDENT KINASE 4, ISOFORM A"/>
    <property type="match status" value="1"/>
</dbReference>
<feature type="region of interest" description="Disordered" evidence="10">
    <location>
        <begin position="1"/>
        <end position="22"/>
    </location>
</feature>
<dbReference type="InterPro" id="IPR000719">
    <property type="entry name" value="Prot_kinase_dom"/>
</dbReference>
<keyword evidence="6" id="KW-0418">Kinase</keyword>
<dbReference type="GO" id="GO:0030332">
    <property type="term" value="F:cyclin binding"/>
    <property type="evidence" value="ECO:0007669"/>
    <property type="project" value="TreeGrafter"/>
</dbReference>
<accession>A0A7R8WGD4</accession>
<evidence type="ECO:0000256" key="6">
    <source>
        <dbReference type="ARBA" id="ARBA00022777"/>
    </source>
</evidence>
<dbReference type="GO" id="GO:0004693">
    <property type="term" value="F:cyclin-dependent protein serine/threonine kinase activity"/>
    <property type="evidence" value="ECO:0007669"/>
    <property type="project" value="UniProtKB-EC"/>
</dbReference>
<evidence type="ECO:0000256" key="3">
    <source>
        <dbReference type="ARBA" id="ARBA00022527"/>
    </source>
</evidence>
<evidence type="ECO:0000256" key="1">
    <source>
        <dbReference type="ARBA" id="ARBA00006485"/>
    </source>
</evidence>
<dbReference type="AlphaFoldDB" id="A0A7R8WGD4"/>
<comment type="similarity">
    <text evidence="1">Belongs to the protein kinase superfamily. CMGC Ser/Thr protein kinase family. CDC2/CDKX subfamily.</text>
</comment>
<dbReference type="PROSITE" id="PS00107">
    <property type="entry name" value="PROTEIN_KINASE_ATP"/>
    <property type="match status" value="1"/>
</dbReference>
<evidence type="ECO:0000313" key="12">
    <source>
        <dbReference type="EMBL" id="CAD7228427.1"/>
    </source>
</evidence>